<evidence type="ECO:0008006" key="4">
    <source>
        <dbReference type="Google" id="ProtNLM"/>
    </source>
</evidence>
<protein>
    <recommendedName>
        <fullName evidence="4">Ricin B lectin domain-containing protein</fullName>
    </recommendedName>
</protein>
<feature type="chain" id="PRO_5046954282" description="Ricin B lectin domain-containing protein" evidence="1">
    <location>
        <begin position="17"/>
        <end position="112"/>
    </location>
</feature>
<reference evidence="2 3" key="1">
    <citation type="submission" date="2020-03" db="EMBL/GenBank/DDBJ databases">
        <title>WGS of actinomycetes isolated from Thailand.</title>
        <authorList>
            <person name="Thawai C."/>
        </authorList>
    </citation>
    <scope>NUCLEOTIDE SEQUENCE [LARGE SCALE GENOMIC DNA]</scope>
    <source>
        <strain evidence="2 3">FMUSA5-5</strain>
    </source>
</reference>
<evidence type="ECO:0000313" key="3">
    <source>
        <dbReference type="Proteomes" id="UP000696294"/>
    </source>
</evidence>
<keyword evidence="1" id="KW-0732">Signal</keyword>
<gene>
    <name evidence="2" type="ORF">HCN51_39200</name>
</gene>
<keyword evidence="3" id="KW-1185">Reference proteome</keyword>
<feature type="signal peptide" evidence="1">
    <location>
        <begin position="1"/>
        <end position="16"/>
    </location>
</feature>
<sequence>MAAVLAISLPASPAAAFPSEGWHNDAGWGSVTVSADRKRITVCDLANDGRAVRVEYATTYLQQWTVVDGNGAKWGCGSDSAFFSRITVFKLCEGSKYGTCRPSIWISRSSLT</sequence>
<dbReference type="Proteomes" id="UP000696294">
    <property type="component" value="Unassembled WGS sequence"/>
</dbReference>
<dbReference type="RefSeq" id="WP_168017109.1">
    <property type="nucleotide sequence ID" value="NZ_JAATEP010000038.1"/>
</dbReference>
<proteinExistence type="predicted"/>
<comment type="caution">
    <text evidence="2">The sequence shown here is derived from an EMBL/GenBank/DDBJ whole genome shotgun (WGS) entry which is preliminary data.</text>
</comment>
<organism evidence="2 3">
    <name type="scientific">Nonomuraea composti</name>
    <dbReference type="NCBI Taxonomy" id="2720023"/>
    <lineage>
        <taxon>Bacteria</taxon>
        <taxon>Bacillati</taxon>
        <taxon>Actinomycetota</taxon>
        <taxon>Actinomycetes</taxon>
        <taxon>Streptosporangiales</taxon>
        <taxon>Streptosporangiaceae</taxon>
        <taxon>Nonomuraea</taxon>
    </lineage>
</organism>
<accession>A0ABX1BKT1</accession>
<evidence type="ECO:0000313" key="2">
    <source>
        <dbReference type="EMBL" id="NJP95398.1"/>
    </source>
</evidence>
<evidence type="ECO:0000256" key="1">
    <source>
        <dbReference type="SAM" id="SignalP"/>
    </source>
</evidence>
<dbReference type="EMBL" id="JAATEP010000038">
    <property type="protein sequence ID" value="NJP95398.1"/>
    <property type="molecule type" value="Genomic_DNA"/>
</dbReference>
<name>A0ABX1BKT1_9ACTN</name>